<dbReference type="Proteomes" id="UP000886043">
    <property type="component" value="Unassembled WGS sequence"/>
</dbReference>
<dbReference type="NCBIfam" id="TIGR02032">
    <property type="entry name" value="GG-red-SF"/>
    <property type="match status" value="1"/>
</dbReference>
<dbReference type="InterPro" id="IPR011777">
    <property type="entry name" value="Geranylgeranyl_Rdtase_fam"/>
</dbReference>
<feature type="domain" description="FAD-binding" evidence="1">
    <location>
        <begin position="3"/>
        <end position="168"/>
    </location>
</feature>
<dbReference type="InterPro" id="IPR050407">
    <property type="entry name" value="Geranylgeranyl_reductase"/>
</dbReference>
<comment type="caution">
    <text evidence="2">The sequence shown here is derived from an EMBL/GenBank/DDBJ whole genome shotgun (WGS) entry which is preliminary data.</text>
</comment>
<dbReference type="PANTHER" id="PTHR42685">
    <property type="entry name" value="GERANYLGERANYL DIPHOSPHATE REDUCTASE"/>
    <property type="match status" value="1"/>
</dbReference>
<dbReference type="EMBL" id="DRMH01000044">
    <property type="protein sequence ID" value="HFC97561.1"/>
    <property type="molecule type" value="Genomic_DNA"/>
</dbReference>
<reference evidence="2" key="1">
    <citation type="journal article" date="2020" name="mSystems">
        <title>Genome- and Community-Level Interaction Insights into Carbon Utilization and Element Cycling Functions of Hydrothermarchaeota in Hydrothermal Sediment.</title>
        <authorList>
            <person name="Zhou Z."/>
            <person name="Liu Y."/>
            <person name="Xu W."/>
            <person name="Pan J."/>
            <person name="Luo Z.H."/>
            <person name="Li M."/>
        </authorList>
    </citation>
    <scope>NUCLEOTIDE SEQUENCE [LARGE SCALE GENOMIC DNA]</scope>
    <source>
        <strain evidence="2">HyVt-483</strain>
    </source>
</reference>
<dbReference type="InterPro" id="IPR002938">
    <property type="entry name" value="FAD-bd"/>
</dbReference>
<dbReference type="Gene3D" id="3.50.50.60">
    <property type="entry name" value="FAD/NAD(P)-binding domain"/>
    <property type="match status" value="1"/>
</dbReference>
<protein>
    <submittedName>
        <fullName evidence="2">Geranylgeranyl reductase family protein</fullName>
    </submittedName>
</protein>
<evidence type="ECO:0000259" key="1">
    <source>
        <dbReference type="Pfam" id="PF01494"/>
    </source>
</evidence>
<dbReference type="GO" id="GO:0071949">
    <property type="term" value="F:FAD binding"/>
    <property type="evidence" value="ECO:0007669"/>
    <property type="project" value="InterPro"/>
</dbReference>
<dbReference type="PANTHER" id="PTHR42685:SF22">
    <property type="entry name" value="CONDITIONED MEDIUM FACTOR RECEPTOR 1"/>
    <property type="match status" value="1"/>
</dbReference>
<proteinExistence type="predicted"/>
<dbReference type="PRINTS" id="PR00420">
    <property type="entry name" value="RNGMNOXGNASE"/>
</dbReference>
<evidence type="ECO:0000313" key="2">
    <source>
        <dbReference type="EMBL" id="HFC97561.1"/>
    </source>
</evidence>
<name>A0A7C3GK70_9BACT</name>
<dbReference type="InterPro" id="IPR036188">
    <property type="entry name" value="FAD/NAD-bd_sf"/>
</dbReference>
<dbReference type="SUPFAM" id="SSF51905">
    <property type="entry name" value="FAD/NAD(P)-binding domain"/>
    <property type="match status" value="1"/>
</dbReference>
<dbReference type="GO" id="GO:0016628">
    <property type="term" value="F:oxidoreductase activity, acting on the CH-CH group of donors, NAD or NADP as acceptor"/>
    <property type="evidence" value="ECO:0007669"/>
    <property type="project" value="InterPro"/>
</dbReference>
<dbReference type="AlphaFoldDB" id="A0A7C3GK70"/>
<organism evidence="2">
    <name type="scientific">Thermosulfurimonas dismutans</name>
    <dbReference type="NCBI Taxonomy" id="999894"/>
    <lineage>
        <taxon>Bacteria</taxon>
        <taxon>Pseudomonadati</taxon>
        <taxon>Thermodesulfobacteriota</taxon>
        <taxon>Thermodesulfobacteria</taxon>
        <taxon>Thermodesulfobacteriales</taxon>
        <taxon>Thermodesulfobacteriaceae</taxon>
        <taxon>Thermosulfurimonas</taxon>
    </lineage>
</organism>
<gene>
    <name evidence="2" type="ORF">ENJ40_03755</name>
</gene>
<accession>A0A7C3GK70</accession>
<dbReference type="Pfam" id="PF01494">
    <property type="entry name" value="FAD_binding_3"/>
    <property type="match status" value="1"/>
</dbReference>
<sequence>MIADVVIVGGGPAGSTAAYLLSGWGMRVLLLDKHRFPRPKLCGGLLTAKTSALVSRIFGVPSPELDRLSEHVAWGYGLYYRRRPILEDSTEEPFRLVRREVYDAFLLEKAREAGAEVLEGERVVDLDPEDPERMVIRTAKGRVLKARFILGADGVKSLVRRRLGFSEKAAWRRGLALALEVSIPRRALPVAEPRVYLGYVRTGYAWAFPRKEDLLLGIGALLSEAGGLSRAFGEFLSDLGIELRQGPRAHLIPFGNFLRRPARGRVLLAGDAAGLVEPLLGEGIFYAHRSGELAARALRLHLEQGHPLEEIYPFLLEQNILPQLRQALKLRGFFFRRAHLLSRNPFRRIWHLLRRPCLDVVHGKRHYFLSRWMSF</sequence>